<dbReference type="PROSITE" id="PS51683">
    <property type="entry name" value="SAM_OMT_II"/>
    <property type="match status" value="1"/>
</dbReference>
<reference evidence="7 8" key="1">
    <citation type="submission" date="2017-04" db="EMBL/GenBank/DDBJ databases">
        <authorList>
            <person name="Afonso C.L."/>
            <person name="Miller P.J."/>
            <person name="Scott M.A."/>
            <person name="Spackman E."/>
            <person name="Goraichik I."/>
            <person name="Dimitrov K.M."/>
            <person name="Suarez D.L."/>
            <person name="Swayne D.E."/>
        </authorList>
    </citation>
    <scope>NUCLEOTIDE SEQUENCE [LARGE SCALE GENOMIC DNA]</scope>
    <source>
        <strain evidence="7 8">DSM 3385</strain>
    </source>
</reference>
<keyword evidence="1" id="KW-0489">Methyltransferase</keyword>
<dbReference type="InterPro" id="IPR012967">
    <property type="entry name" value="COMT_dimerisation"/>
</dbReference>
<feature type="domain" description="O-methyltransferase dimerisation" evidence="6">
    <location>
        <begin position="13"/>
        <end position="87"/>
    </location>
</feature>
<dbReference type="Gene3D" id="3.40.50.150">
    <property type="entry name" value="Vaccinia Virus protein VP39"/>
    <property type="match status" value="1"/>
</dbReference>
<dbReference type="Proteomes" id="UP000192418">
    <property type="component" value="Unassembled WGS sequence"/>
</dbReference>
<evidence type="ECO:0000313" key="7">
    <source>
        <dbReference type="EMBL" id="SMC82595.1"/>
    </source>
</evidence>
<dbReference type="Gene3D" id="1.10.10.10">
    <property type="entry name" value="Winged helix-like DNA-binding domain superfamily/Winged helix DNA-binding domain"/>
    <property type="match status" value="1"/>
</dbReference>
<dbReference type="GO" id="GO:0046983">
    <property type="term" value="F:protein dimerization activity"/>
    <property type="evidence" value="ECO:0007669"/>
    <property type="project" value="InterPro"/>
</dbReference>
<feature type="domain" description="O-methyltransferase C-terminal" evidence="5">
    <location>
        <begin position="126"/>
        <end position="309"/>
    </location>
</feature>
<dbReference type="STRING" id="1121400.SAMN02746065_11199"/>
<name>A0A1W2CBE1_9BACT</name>
<keyword evidence="8" id="KW-1185">Reference proteome</keyword>
<protein>
    <submittedName>
        <fullName evidence="7">Dimerisation domain-containing protein</fullName>
    </submittedName>
</protein>
<sequence>MQKEHLNPSKLLSLSGAYWETCALHGAVKLDIFTAMGHKETTALDVAKKIHAEPRAVAMLLNALCAMELIKKKGEHYTQTPMSTTFLCKDSPQYVGFMIMHHHHLVESWSRLDEAVISGKAVRSSISHDDESRRESFLMGMFNLAMGMAPGLVPTLDLSGKTRFLDLGGGPGTYAIHFCMHNPNLMATVFDLPTTRPFAQKTIEKFNMSDRIDFQAGNFIETEIQGKYDVVWLSHILHGDSPSDCDLIVEKAAHTLEPGGMMIIHDFILDPAKDGPLFPALFSLNMLLGTQGGQSYSENEINAMMTRAGIENIRRTPYRGPMESGLMVGTKK</sequence>
<gene>
    <name evidence="7" type="ORF">SAMN02746065_11199</name>
</gene>
<keyword evidence="3" id="KW-0949">S-adenosyl-L-methionine</keyword>
<dbReference type="RefSeq" id="WP_084069557.1">
    <property type="nucleotide sequence ID" value="NZ_FWXY01000011.1"/>
</dbReference>
<evidence type="ECO:0000256" key="2">
    <source>
        <dbReference type="ARBA" id="ARBA00022679"/>
    </source>
</evidence>
<dbReference type="CDD" id="cd02440">
    <property type="entry name" value="AdoMet_MTases"/>
    <property type="match status" value="1"/>
</dbReference>
<dbReference type="SUPFAM" id="SSF46785">
    <property type="entry name" value="Winged helix' DNA-binding domain"/>
    <property type="match status" value="1"/>
</dbReference>
<proteinExistence type="predicted"/>
<dbReference type="InterPro" id="IPR036388">
    <property type="entry name" value="WH-like_DNA-bd_sf"/>
</dbReference>
<dbReference type="PANTHER" id="PTHR43712:SF2">
    <property type="entry name" value="O-METHYLTRANSFERASE CICE"/>
    <property type="match status" value="1"/>
</dbReference>
<dbReference type="Pfam" id="PF08100">
    <property type="entry name" value="Dimerisation"/>
    <property type="match status" value="1"/>
</dbReference>
<evidence type="ECO:0000259" key="6">
    <source>
        <dbReference type="Pfam" id="PF08100"/>
    </source>
</evidence>
<organism evidence="7 8">
    <name type="scientific">Desulfocicer vacuolatum DSM 3385</name>
    <dbReference type="NCBI Taxonomy" id="1121400"/>
    <lineage>
        <taxon>Bacteria</taxon>
        <taxon>Pseudomonadati</taxon>
        <taxon>Thermodesulfobacteriota</taxon>
        <taxon>Desulfobacteria</taxon>
        <taxon>Desulfobacterales</taxon>
        <taxon>Desulfobacteraceae</taxon>
        <taxon>Desulfocicer</taxon>
    </lineage>
</organism>
<dbReference type="Pfam" id="PF00891">
    <property type="entry name" value="Methyltransf_2"/>
    <property type="match status" value="1"/>
</dbReference>
<dbReference type="InterPro" id="IPR001077">
    <property type="entry name" value="COMT_C"/>
</dbReference>
<evidence type="ECO:0000256" key="1">
    <source>
        <dbReference type="ARBA" id="ARBA00022603"/>
    </source>
</evidence>
<dbReference type="SUPFAM" id="SSF53335">
    <property type="entry name" value="S-adenosyl-L-methionine-dependent methyltransferases"/>
    <property type="match status" value="1"/>
</dbReference>
<evidence type="ECO:0000313" key="8">
    <source>
        <dbReference type="Proteomes" id="UP000192418"/>
    </source>
</evidence>
<dbReference type="GO" id="GO:0032259">
    <property type="term" value="P:methylation"/>
    <property type="evidence" value="ECO:0007669"/>
    <property type="project" value="UniProtKB-KW"/>
</dbReference>
<dbReference type="OrthoDB" id="9767938at2"/>
<dbReference type="PANTHER" id="PTHR43712">
    <property type="entry name" value="PUTATIVE (AFU_ORTHOLOGUE AFUA_4G14580)-RELATED"/>
    <property type="match status" value="1"/>
</dbReference>
<dbReference type="EMBL" id="FWXY01000011">
    <property type="protein sequence ID" value="SMC82595.1"/>
    <property type="molecule type" value="Genomic_DNA"/>
</dbReference>
<dbReference type="GO" id="GO:0008171">
    <property type="term" value="F:O-methyltransferase activity"/>
    <property type="evidence" value="ECO:0007669"/>
    <property type="project" value="InterPro"/>
</dbReference>
<dbReference type="InterPro" id="IPR029063">
    <property type="entry name" value="SAM-dependent_MTases_sf"/>
</dbReference>
<evidence type="ECO:0000259" key="5">
    <source>
        <dbReference type="Pfam" id="PF00891"/>
    </source>
</evidence>
<evidence type="ECO:0000256" key="4">
    <source>
        <dbReference type="PIRSR" id="PIRSR005739-1"/>
    </source>
</evidence>
<dbReference type="AlphaFoldDB" id="A0A1W2CBE1"/>
<keyword evidence="2" id="KW-0808">Transferase</keyword>
<dbReference type="InterPro" id="IPR036390">
    <property type="entry name" value="WH_DNA-bd_sf"/>
</dbReference>
<evidence type="ECO:0000256" key="3">
    <source>
        <dbReference type="ARBA" id="ARBA00022691"/>
    </source>
</evidence>
<accession>A0A1W2CBE1</accession>
<dbReference type="PIRSF" id="PIRSF005739">
    <property type="entry name" value="O-mtase"/>
    <property type="match status" value="1"/>
</dbReference>
<feature type="active site" description="Proton acceptor" evidence="4">
    <location>
        <position position="238"/>
    </location>
</feature>
<dbReference type="InterPro" id="IPR016461">
    <property type="entry name" value="COMT-like"/>
</dbReference>